<dbReference type="InterPro" id="IPR010734">
    <property type="entry name" value="Copine_C"/>
</dbReference>
<evidence type="ECO:0000313" key="3">
    <source>
        <dbReference type="EMBL" id="VIO93234.1"/>
    </source>
</evidence>
<dbReference type="RefSeq" id="XP_042934154.1">
    <property type="nucleotide sequence ID" value="XM_043078220.1"/>
</dbReference>
<feature type="domain" description="Copine C-terminal" evidence="2">
    <location>
        <begin position="371"/>
        <end position="580"/>
    </location>
</feature>
<dbReference type="GeneID" id="6099276"/>
<dbReference type="OrthoDB" id="5855668at2759"/>
<sequence length="672" mass="77223">MNLSQVSSRYLAFRRRSTKTGFISALKSRRNRSASDSVVHRKLFCNYEEKIEIIVELRNFTDRFTTSSNSYVFSVLYENDNENEKTWLLHSTSEPELLCSNHISFNMSFTVDYLFERVQLMKIEIRDFSIDTSHKNTIGNVIGSSIFKLDELIGAFGTQLQLPLSAKTSSISQLDAVPQQSYCGWILVSARLPEKPAPVILQFSGKNLQKKDKFFDETSVFFAIYKIENDKTKTELYRSEHIREHSHPIWRPFNLHLRKIADNRNRLLEVSVMYRDEMNKIGLIGSFLTTYAKMKYGPGEENVYSLINPKKKSKKGYLKSGTMELIKFSDVSFYTFLDYITSGTQLHLAIAVDFSTNLTVNKLNDTHIFDNDFHCAIKGIAGIIRDYNSSKMFPAFGLGAKIPSALNNSQVFHLNFESKPYCRGIDRVLEAYKNARRKVMPSDRAEYSLVVNAVAKMAQNEGKLGLHYFLLLIFASSSSIVNSEKMMNAVRNMTKAPISIIFLGRRVTELNTFNSVTISKKSELPGDDVSLNSDFVEFIDLNSIMINEATPKQNAKRIAERALRNVPWHLITYMHKNNIAAKPPIQINRSSVFHSSCLIPHRPSRYEEQLYRDKKEQNRIKCITSTTPPIFRSQSLINDMDDELNLITDHHSSKYPPQRYPRRILRRQLAIS</sequence>
<dbReference type="WBParaSite" id="Bm8394a.1">
    <property type="protein sequence ID" value="Bm8394a.1"/>
    <property type="gene ID" value="WBGene00228655"/>
</dbReference>
<reference evidence="5" key="3">
    <citation type="submission" date="2019-12" db="UniProtKB">
        <authorList>
            <consortium name="WormBaseParasite"/>
        </authorList>
    </citation>
    <scope>IDENTIFICATION</scope>
</reference>
<dbReference type="Pfam" id="PF07002">
    <property type="entry name" value="Copine"/>
    <property type="match status" value="1"/>
</dbReference>
<evidence type="ECO:0000313" key="5">
    <source>
        <dbReference type="WBParaSite" id="Bm8394a.1"/>
    </source>
</evidence>
<dbReference type="STRING" id="6279.A0A5S6PWL0"/>
<protein>
    <submittedName>
        <fullName evidence="5">Copine domain-containing protein</fullName>
    </submittedName>
    <submittedName>
        <fullName evidence="3">Hypothetical 86.5 kDa protein B0495.10 in chromosome II, putative</fullName>
    </submittedName>
</protein>
<keyword evidence="4" id="KW-1185">Reference proteome</keyword>
<dbReference type="PANTHER" id="PTHR10857">
    <property type="entry name" value="COPINE"/>
    <property type="match status" value="1"/>
</dbReference>
<dbReference type="InterPro" id="IPR045052">
    <property type="entry name" value="Copine"/>
</dbReference>
<evidence type="ECO:0000259" key="2">
    <source>
        <dbReference type="Pfam" id="PF07002"/>
    </source>
</evidence>
<reference evidence="3" key="2">
    <citation type="submission" date="2019-04" db="EMBL/GenBank/DDBJ databases">
        <authorList>
            <person name="Howe K."/>
            <person name="Paulini M."/>
            <person name="Williams G."/>
        </authorList>
    </citation>
    <scope>NUCLEOTIDE SEQUENCE [LARGE SCALE GENOMIC DNA]</scope>
    <source>
        <strain evidence="3">FR3</strain>
    </source>
</reference>
<dbReference type="SUPFAM" id="SSF49562">
    <property type="entry name" value="C2 domain (Calcium/lipid-binding domain, CaLB)"/>
    <property type="match status" value="1"/>
</dbReference>
<dbReference type="InterPro" id="IPR000008">
    <property type="entry name" value="C2_dom"/>
</dbReference>
<proteinExistence type="predicted"/>
<dbReference type="PANTHER" id="PTHR10857:SF101">
    <property type="entry name" value="COPINE FAMILY PROTEIN 5"/>
    <property type="match status" value="1"/>
</dbReference>
<evidence type="ECO:0000259" key="1">
    <source>
        <dbReference type="Pfam" id="PF00168"/>
    </source>
</evidence>
<organism evidence="3">
    <name type="scientific">Brugia malayi</name>
    <name type="common">Filarial nematode worm</name>
    <dbReference type="NCBI Taxonomy" id="6279"/>
    <lineage>
        <taxon>Eukaryota</taxon>
        <taxon>Metazoa</taxon>
        <taxon>Ecdysozoa</taxon>
        <taxon>Nematoda</taxon>
        <taxon>Chromadorea</taxon>
        <taxon>Rhabditida</taxon>
        <taxon>Spirurina</taxon>
        <taxon>Spiruromorpha</taxon>
        <taxon>Filarioidea</taxon>
        <taxon>Onchocercidae</taxon>
        <taxon>Brugia</taxon>
    </lineage>
</organism>
<dbReference type="KEGG" id="bmy:BM_BM8394"/>
<accession>A0A5S6PWL0</accession>
<dbReference type="GO" id="GO:0005544">
    <property type="term" value="F:calcium-dependent phospholipid binding"/>
    <property type="evidence" value="ECO:0007669"/>
    <property type="project" value="InterPro"/>
</dbReference>
<dbReference type="InterPro" id="IPR037768">
    <property type="entry name" value="C2B_Copine"/>
</dbReference>
<dbReference type="InterPro" id="IPR035892">
    <property type="entry name" value="C2_domain_sf"/>
</dbReference>
<dbReference type="EMBL" id="CAAKNF010000193">
    <property type="protein sequence ID" value="VIO93234.1"/>
    <property type="molecule type" value="Genomic_DNA"/>
</dbReference>
<dbReference type="Gene3D" id="2.60.40.150">
    <property type="entry name" value="C2 domain"/>
    <property type="match status" value="1"/>
</dbReference>
<dbReference type="GO" id="GO:0005886">
    <property type="term" value="C:plasma membrane"/>
    <property type="evidence" value="ECO:0007669"/>
    <property type="project" value="TreeGrafter"/>
</dbReference>
<dbReference type="AlphaFoldDB" id="A0A4E9F8S6"/>
<name>A0A4E9F8S6_BRUMA</name>
<dbReference type="CTD" id="6099276"/>
<accession>A0A4E9F8S6</accession>
<feature type="domain" description="C2" evidence="1">
    <location>
        <begin position="203"/>
        <end position="304"/>
    </location>
</feature>
<evidence type="ECO:0000313" key="4">
    <source>
        <dbReference type="Proteomes" id="UP000006672"/>
    </source>
</evidence>
<dbReference type="Proteomes" id="UP000006672">
    <property type="component" value="Unassembled WGS sequence"/>
</dbReference>
<reference evidence="4" key="1">
    <citation type="journal article" date="2007" name="Science">
        <title>Draft genome of the filarial nematode parasite Brugia malayi.</title>
        <authorList>
            <person name="Ghedin E."/>
            <person name="Wang S."/>
            <person name="Spiro D."/>
            <person name="Caler E."/>
            <person name="Zhao Q."/>
            <person name="Crabtree J."/>
            <person name="Allen J.E."/>
            <person name="Delcher A.L."/>
            <person name="Guiliano D.B."/>
            <person name="Miranda-Saavedra D."/>
            <person name="Angiuoli S.V."/>
            <person name="Creasy T."/>
            <person name="Amedeo P."/>
            <person name="Haas B."/>
            <person name="El-Sayed N.M."/>
            <person name="Wortman J.R."/>
            <person name="Feldblyum T."/>
            <person name="Tallon L."/>
            <person name="Schatz M."/>
            <person name="Shumway M."/>
            <person name="Koo H."/>
            <person name="Salzberg S.L."/>
            <person name="Schobel S."/>
            <person name="Pertea M."/>
            <person name="Pop M."/>
            <person name="White O."/>
            <person name="Barton G.J."/>
            <person name="Carlow C.K."/>
            <person name="Crawford M.J."/>
            <person name="Daub J."/>
            <person name="Dimmic M.W."/>
            <person name="Estes C.F."/>
            <person name="Foster J.M."/>
            <person name="Ganatra M."/>
            <person name="Gregory W.F."/>
            <person name="Johnson N.M."/>
            <person name="Jin J."/>
            <person name="Komuniecki R."/>
            <person name="Korf I."/>
            <person name="Kumar S."/>
            <person name="Laney S."/>
            <person name="Li B.W."/>
            <person name="Li W."/>
            <person name="Lindblom T.H."/>
            <person name="Lustigman S."/>
            <person name="Ma D."/>
            <person name="Maina C.V."/>
            <person name="Martin D.M."/>
            <person name="McCarter J.P."/>
            <person name="McReynolds L."/>
            <person name="Mitreva M."/>
            <person name="Nutman T.B."/>
            <person name="Parkinson J."/>
            <person name="Peregrin-Alvarez J.M."/>
            <person name="Poole C."/>
            <person name="Ren Q."/>
            <person name="Saunders L."/>
            <person name="Sluder A.E."/>
            <person name="Smith K."/>
            <person name="Stanke M."/>
            <person name="Unnasch T.R."/>
            <person name="Ware J."/>
            <person name="Wei A.D."/>
            <person name="Weil G."/>
            <person name="Williams D.J."/>
            <person name="Zhang Y."/>
            <person name="Williams S.A."/>
            <person name="Fraser-Liggett C."/>
            <person name="Slatko B."/>
            <person name="Blaxter M.L."/>
            <person name="Scott A.L."/>
        </authorList>
    </citation>
    <scope>NUCLEOTIDE SEQUENCE</scope>
    <source>
        <strain evidence="4">FR3</strain>
    </source>
</reference>
<dbReference type="CDD" id="cd04047">
    <property type="entry name" value="C2B_Copine"/>
    <property type="match status" value="1"/>
</dbReference>
<dbReference type="Pfam" id="PF00168">
    <property type="entry name" value="C2"/>
    <property type="match status" value="1"/>
</dbReference>
<dbReference type="GO" id="GO:0071277">
    <property type="term" value="P:cellular response to calcium ion"/>
    <property type="evidence" value="ECO:0007669"/>
    <property type="project" value="TreeGrafter"/>
</dbReference>
<gene>
    <name evidence="3 5" type="primary">Bma-cpna-5</name>
    <name evidence="3" type="ORF">BM_BM8394</name>
</gene>